<gene>
    <name evidence="1" type="ORF">CCO02nite_16580</name>
</gene>
<dbReference type="RefSeq" id="WP_146842657.1">
    <property type="nucleotide sequence ID" value="NZ_BJWG01000006.1"/>
</dbReference>
<name>A0A511JAH7_9CELL</name>
<comment type="caution">
    <text evidence="1">The sequence shown here is derived from an EMBL/GenBank/DDBJ whole genome shotgun (WGS) entry which is preliminary data.</text>
</comment>
<accession>A0A511JAH7</accession>
<organism evidence="1 2">
    <name type="scientific">Cellulomonas composti</name>
    <dbReference type="NCBI Taxonomy" id="266130"/>
    <lineage>
        <taxon>Bacteria</taxon>
        <taxon>Bacillati</taxon>
        <taxon>Actinomycetota</taxon>
        <taxon>Actinomycetes</taxon>
        <taxon>Micrococcales</taxon>
        <taxon>Cellulomonadaceae</taxon>
        <taxon>Cellulomonas</taxon>
    </lineage>
</organism>
<sequence length="107" mass="11331">MSGLMGGYEIDIDDIRDHAKHVRPLGEELGAAADKGRATVMDAEAFGLLCAHVGIKALSHADAVRRTIERCGAVVDELPGALAEMSIAYEDVDAEVSRVLRELASGL</sequence>
<dbReference type="Proteomes" id="UP000321720">
    <property type="component" value="Unassembled WGS sequence"/>
</dbReference>
<evidence type="ECO:0000313" key="1">
    <source>
        <dbReference type="EMBL" id="GEL95000.1"/>
    </source>
</evidence>
<keyword evidence="2" id="KW-1185">Reference proteome</keyword>
<dbReference type="EMBL" id="BJWG01000006">
    <property type="protein sequence ID" value="GEL95000.1"/>
    <property type="molecule type" value="Genomic_DNA"/>
</dbReference>
<dbReference type="AlphaFoldDB" id="A0A511JAH7"/>
<proteinExistence type="predicted"/>
<reference evidence="1 2" key="1">
    <citation type="submission" date="2019-07" db="EMBL/GenBank/DDBJ databases">
        <title>Whole genome shotgun sequence of Cellulomonas composti NBRC 100758.</title>
        <authorList>
            <person name="Hosoyama A."/>
            <person name="Uohara A."/>
            <person name="Ohji S."/>
            <person name="Ichikawa N."/>
        </authorList>
    </citation>
    <scope>NUCLEOTIDE SEQUENCE [LARGE SCALE GENOMIC DNA]</scope>
    <source>
        <strain evidence="1 2">NBRC 100758</strain>
    </source>
</reference>
<dbReference type="OrthoDB" id="4980202at2"/>
<evidence type="ECO:0008006" key="3">
    <source>
        <dbReference type="Google" id="ProtNLM"/>
    </source>
</evidence>
<protein>
    <recommendedName>
        <fullName evidence="3">ESX-1 secretion-associated protein</fullName>
    </recommendedName>
</protein>
<evidence type="ECO:0000313" key="2">
    <source>
        <dbReference type="Proteomes" id="UP000321720"/>
    </source>
</evidence>